<dbReference type="RefSeq" id="WP_279581657.1">
    <property type="nucleotide sequence ID" value="NZ_WOTO01000033.1"/>
</dbReference>
<protein>
    <submittedName>
        <fullName evidence="2">PIG-L family deacetylase</fullName>
    </submittedName>
</protein>
<comment type="caution">
    <text evidence="2">The sequence shown here is derived from an EMBL/GenBank/DDBJ whole genome shotgun (WGS) entry which is preliminary data.</text>
</comment>
<dbReference type="Gene3D" id="3.40.50.10320">
    <property type="entry name" value="LmbE-like"/>
    <property type="match status" value="1"/>
</dbReference>
<evidence type="ECO:0000313" key="3">
    <source>
        <dbReference type="Proteomes" id="UP001500618"/>
    </source>
</evidence>
<evidence type="ECO:0000256" key="1">
    <source>
        <dbReference type="ARBA" id="ARBA00022833"/>
    </source>
</evidence>
<dbReference type="EMBL" id="BAAANY010000007">
    <property type="protein sequence ID" value="GAA1669218.1"/>
    <property type="molecule type" value="Genomic_DNA"/>
</dbReference>
<keyword evidence="3" id="KW-1185">Reference proteome</keyword>
<dbReference type="Pfam" id="PF02585">
    <property type="entry name" value="PIG-L"/>
    <property type="match status" value="1"/>
</dbReference>
<reference evidence="2 3" key="1">
    <citation type="journal article" date="2019" name="Int. J. Syst. Evol. Microbiol.">
        <title>The Global Catalogue of Microorganisms (GCM) 10K type strain sequencing project: providing services to taxonomists for standard genome sequencing and annotation.</title>
        <authorList>
            <consortium name="The Broad Institute Genomics Platform"/>
            <consortium name="The Broad Institute Genome Sequencing Center for Infectious Disease"/>
            <person name="Wu L."/>
            <person name="Ma J."/>
        </authorList>
    </citation>
    <scope>NUCLEOTIDE SEQUENCE [LARGE SCALE GENOMIC DNA]</scope>
    <source>
        <strain evidence="2 3">JCM 14718</strain>
    </source>
</reference>
<dbReference type="SUPFAM" id="SSF102588">
    <property type="entry name" value="LmbE-like"/>
    <property type="match status" value="1"/>
</dbReference>
<organism evidence="2 3">
    <name type="scientific">Fodinicola feengrottensis</name>
    <dbReference type="NCBI Taxonomy" id="435914"/>
    <lineage>
        <taxon>Bacteria</taxon>
        <taxon>Bacillati</taxon>
        <taxon>Actinomycetota</taxon>
        <taxon>Actinomycetes</taxon>
        <taxon>Mycobacteriales</taxon>
        <taxon>Fodinicola</taxon>
    </lineage>
</organism>
<dbReference type="InterPro" id="IPR024078">
    <property type="entry name" value="LmbE-like_dom_sf"/>
</dbReference>
<dbReference type="PANTHER" id="PTHR12993">
    <property type="entry name" value="N-ACETYLGLUCOSAMINYL-PHOSPHATIDYLINOSITOL DE-N-ACETYLASE-RELATED"/>
    <property type="match status" value="1"/>
</dbReference>
<evidence type="ECO:0000313" key="2">
    <source>
        <dbReference type="EMBL" id="GAA1669218.1"/>
    </source>
</evidence>
<proteinExistence type="predicted"/>
<sequence>MSPSTLGDMTYPPSITPADDISRVLAIAAHPDDLDFGAAGTVAQWTKAGVEVTYCLVTRGDAGGFDDTPRTEIPRIREAEQRAAAAAVGVTDVRFLDGYMDGAVYVTHELRRDLSRVIRQVRPERVLAPAIERDYSRLGTAHPDHKAVGEAAFAAIFPDARNAFAHPELLAEGLQPWTVSELWLMDAPGPDFGVDITDAMDAKIAALRSHVSQMADPDAMEARIRRYSTTRAADFGLGPGRQAESFIVLRTG</sequence>
<keyword evidence="1" id="KW-0862">Zinc</keyword>
<dbReference type="PANTHER" id="PTHR12993:SF28">
    <property type="entry name" value="LMBE FAMILY PROTEIN"/>
    <property type="match status" value="1"/>
</dbReference>
<dbReference type="InterPro" id="IPR003737">
    <property type="entry name" value="GlcNAc_PI_deacetylase-related"/>
</dbReference>
<gene>
    <name evidence="2" type="ORF">GCM10009765_18360</name>
</gene>
<dbReference type="Proteomes" id="UP001500618">
    <property type="component" value="Unassembled WGS sequence"/>
</dbReference>
<accession>A0ABN2GD43</accession>
<name>A0ABN2GD43_9ACTN</name>